<dbReference type="VEuPathDB" id="PlasmoDB:PVP01_0101700"/>
<name>A0A564ZNK6_PLAVI</name>
<keyword evidence="1" id="KW-1133">Transmembrane helix</keyword>
<accession>A0A564ZNK6</accession>
<evidence type="ECO:0000313" key="2">
    <source>
        <dbReference type="EMBL" id="VUZ93038.1"/>
    </source>
</evidence>
<dbReference type="InterPro" id="IPR008780">
    <property type="entry name" value="Plasmodium_Vir"/>
</dbReference>
<dbReference type="VEuPathDB" id="PlasmoDB:PVX_107750"/>
<dbReference type="VEuPathDB" id="PlasmoDB:PVW1_010005900"/>
<protein>
    <submittedName>
        <fullName evidence="2">VIR protein</fullName>
    </submittedName>
</protein>
<feature type="transmembrane region" description="Helical" evidence="1">
    <location>
        <begin position="213"/>
        <end position="240"/>
    </location>
</feature>
<proteinExistence type="predicted"/>
<dbReference type="VEuPathDB" id="PlasmoDB:PVPAM_010014600"/>
<dbReference type="AlphaFoldDB" id="A0A564ZNK6"/>
<dbReference type="Proteomes" id="UP000220605">
    <property type="component" value="Chromosome 1"/>
</dbReference>
<keyword evidence="1" id="KW-0812">Transmembrane</keyword>
<dbReference type="OrthoDB" id="387682at2759"/>
<evidence type="ECO:0000313" key="3">
    <source>
        <dbReference type="Proteomes" id="UP000220605"/>
    </source>
</evidence>
<evidence type="ECO:0000256" key="1">
    <source>
        <dbReference type="SAM" id="Phobius"/>
    </source>
</evidence>
<sequence>MKKTTYNFVSLFPEYKSKMDAYIEKPLNEYGSWCQEITKKHLFNNDINVKKSCPIVMAYLNEIKTKYYERNMISHCKYVYYWLYEYVVMKHGNIKNVLQYYNDILNKYNEKQDSSICVGTVEEFDEEKYGKISVLYNVYEKYYRFTKNIQACSNDFCTCDDECIKDYKAHIQKCTDPSNYEFCNELENFRTIYNTHIASDNSCDNMPKYLPPFLIIHISYIILIPITILLVISFFIFFLYKYTPFGSRLCPLKKKRRQIRSNINEEIHQLNSTQESSQKNMKNRSYHIAYNSV</sequence>
<dbReference type="EMBL" id="LT635612">
    <property type="protein sequence ID" value="VUZ93038.1"/>
    <property type="molecule type" value="Genomic_DNA"/>
</dbReference>
<organism evidence="2 3">
    <name type="scientific">Plasmodium vivax</name>
    <name type="common">malaria parasite P. vivax</name>
    <dbReference type="NCBI Taxonomy" id="5855"/>
    <lineage>
        <taxon>Eukaryota</taxon>
        <taxon>Sar</taxon>
        <taxon>Alveolata</taxon>
        <taxon>Apicomplexa</taxon>
        <taxon>Aconoidasida</taxon>
        <taxon>Haemosporida</taxon>
        <taxon>Plasmodiidae</taxon>
        <taxon>Plasmodium</taxon>
        <taxon>Plasmodium (Plasmodium)</taxon>
    </lineage>
</organism>
<reference evidence="3" key="1">
    <citation type="submission" date="2016-07" db="EMBL/GenBank/DDBJ databases">
        <authorList>
            <consortium name="Pathogen Informatics"/>
        </authorList>
    </citation>
    <scope>NUCLEOTIDE SEQUENCE [LARGE SCALE GENOMIC DNA]</scope>
</reference>
<keyword evidence="1" id="KW-0472">Membrane</keyword>
<gene>
    <name evidence="2" type="ORF">PVP01_0101700</name>
</gene>
<dbReference type="Pfam" id="PF05795">
    <property type="entry name" value="Plasmodium_Vir"/>
    <property type="match status" value="1"/>
</dbReference>